<organism evidence="2 3">
    <name type="scientific">Caenorhabditis auriculariae</name>
    <dbReference type="NCBI Taxonomy" id="2777116"/>
    <lineage>
        <taxon>Eukaryota</taxon>
        <taxon>Metazoa</taxon>
        <taxon>Ecdysozoa</taxon>
        <taxon>Nematoda</taxon>
        <taxon>Chromadorea</taxon>
        <taxon>Rhabditida</taxon>
        <taxon>Rhabditina</taxon>
        <taxon>Rhabditomorpha</taxon>
        <taxon>Rhabditoidea</taxon>
        <taxon>Rhabditidae</taxon>
        <taxon>Peloderinae</taxon>
        <taxon>Caenorhabditis</taxon>
    </lineage>
</organism>
<sequence>MKLLLSYVILSAFAVFFVVKASSWSEWTDKPGSRCNDTCGAYGRVAQVRTCQGGNSKDCQSVSRPVFECLFSHRRKSAWERQNDPSRGKLKWRGESERLAACNFKVCFFPRSSCAPGLKPKVTKNEFTCIPRD</sequence>
<evidence type="ECO:0008006" key="4">
    <source>
        <dbReference type="Google" id="ProtNLM"/>
    </source>
</evidence>
<name>A0A8S1HTR9_9PELO</name>
<evidence type="ECO:0000256" key="1">
    <source>
        <dbReference type="SAM" id="SignalP"/>
    </source>
</evidence>
<dbReference type="Proteomes" id="UP000835052">
    <property type="component" value="Unassembled WGS sequence"/>
</dbReference>
<proteinExistence type="predicted"/>
<comment type="caution">
    <text evidence="2">The sequence shown here is derived from an EMBL/GenBank/DDBJ whole genome shotgun (WGS) entry which is preliminary data.</text>
</comment>
<evidence type="ECO:0000313" key="3">
    <source>
        <dbReference type="Proteomes" id="UP000835052"/>
    </source>
</evidence>
<accession>A0A8S1HTR9</accession>
<keyword evidence="1" id="KW-0732">Signal</keyword>
<feature type="chain" id="PRO_5035851376" description="Secreted protein" evidence="1">
    <location>
        <begin position="22"/>
        <end position="133"/>
    </location>
</feature>
<dbReference type="EMBL" id="CAJGYM010000161">
    <property type="protein sequence ID" value="CAD6199224.1"/>
    <property type="molecule type" value="Genomic_DNA"/>
</dbReference>
<evidence type="ECO:0000313" key="2">
    <source>
        <dbReference type="EMBL" id="CAD6199224.1"/>
    </source>
</evidence>
<dbReference type="AlphaFoldDB" id="A0A8S1HTR9"/>
<feature type="signal peptide" evidence="1">
    <location>
        <begin position="1"/>
        <end position="21"/>
    </location>
</feature>
<dbReference type="PANTHER" id="PTHR31507">
    <property type="entry name" value="PROTEIN CBG15923"/>
    <property type="match status" value="1"/>
</dbReference>
<gene>
    <name evidence="2" type="ORF">CAUJ_LOCUS15128</name>
</gene>
<reference evidence="2" key="1">
    <citation type="submission" date="2020-10" db="EMBL/GenBank/DDBJ databases">
        <authorList>
            <person name="Kikuchi T."/>
        </authorList>
    </citation>
    <scope>NUCLEOTIDE SEQUENCE</scope>
    <source>
        <strain evidence="2">NKZ352</strain>
    </source>
</reference>
<protein>
    <recommendedName>
        <fullName evidence="4">Secreted protein</fullName>
    </recommendedName>
</protein>
<keyword evidence="3" id="KW-1185">Reference proteome</keyword>
<dbReference type="PANTHER" id="PTHR31507:SF3">
    <property type="entry name" value="TIL DOMAIN-CONTAINING PROTEIN"/>
    <property type="match status" value="1"/>
</dbReference>